<dbReference type="PROSITE" id="PS50862">
    <property type="entry name" value="AA_TRNA_LIGASE_II"/>
    <property type="match status" value="1"/>
</dbReference>
<dbReference type="SUPFAM" id="SSF52954">
    <property type="entry name" value="Class II aaRS ABD-related"/>
    <property type="match status" value="1"/>
</dbReference>
<accession>A0A368F6T3</accession>
<feature type="non-terminal residue" evidence="13">
    <location>
        <position position="536"/>
    </location>
</feature>
<evidence type="ECO:0000256" key="9">
    <source>
        <dbReference type="ARBA" id="ARBA00022917"/>
    </source>
</evidence>
<protein>
    <recommendedName>
        <fullName evidence="4">glycine--tRNA ligase</fullName>
        <ecNumber evidence="4">6.1.1.14</ecNumber>
    </recommendedName>
    <alternativeName>
        <fullName evidence="11">Diadenosine tetraphosphate synthetase</fullName>
    </alternativeName>
</protein>
<dbReference type="STRING" id="29170.A0A368F6T3"/>
<evidence type="ECO:0000256" key="5">
    <source>
        <dbReference type="ARBA" id="ARBA00022490"/>
    </source>
</evidence>
<dbReference type="Gene3D" id="3.30.930.10">
    <property type="entry name" value="Bira Bifunctional Protein, Domain 2"/>
    <property type="match status" value="1"/>
</dbReference>
<keyword evidence="5" id="KW-0963">Cytoplasm</keyword>
<dbReference type="CDD" id="cd00774">
    <property type="entry name" value="GlyRS-like_core"/>
    <property type="match status" value="1"/>
</dbReference>
<evidence type="ECO:0000256" key="4">
    <source>
        <dbReference type="ARBA" id="ARBA00012829"/>
    </source>
</evidence>
<dbReference type="NCBIfam" id="NF003211">
    <property type="entry name" value="PRK04173.1"/>
    <property type="match status" value="1"/>
</dbReference>
<dbReference type="GO" id="GO:0005524">
    <property type="term" value="F:ATP binding"/>
    <property type="evidence" value="ECO:0007669"/>
    <property type="project" value="UniProtKB-KW"/>
</dbReference>
<keyword evidence="14" id="KW-1185">Reference proteome</keyword>
<dbReference type="Pfam" id="PF03129">
    <property type="entry name" value="HGTP_anticodon"/>
    <property type="match status" value="1"/>
</dbReference>
<gene>
    <name evidence="13" type="ORF">ANCCAN_26412</name>
</gene>
<dbReference type="EMBL" id="JOJR01003390">
    <property type="protein sequence ID" value="RCN27851.1"/>
    <property type="molecule type" value="Genomic_DNA"/>
</dbReference>
<dbReference type="Gene3D" id="3.30.40.230">
    <property type="match status" value="1"/>
</dbReference>
<dbReference type="Gene3D" id="3.40.50.800">
    <property type="entry name" value="Anticodon-binding domain"/>
    <property type="match status" value="1"/>
</dbReference>
<comment type="similarity">
    <text evidence="2">Belongs to the class-II aminoacyl-tRNA synthetase family.</text>
</comment>
<dbReference type="InterPro" id="IPR036621">
    <property type="entry name" value="Anticodon-bd_dom_sf"/>
</dbReference>
<dbReference type="InterPro" id="IPR027031">
    <property type="entry name" value="Gly-tRNA_synthase/POLG2"/>
</dbReference>
<evidence type="ECO:0000256" key="8">
    <source>
        <dbReference type="ARBA" id="ARBA00022840"/>
    </source>
</evidence>
<comment type="caution">
    <text evidence="13">The sequence shown here is derived from an EMBL/GenBank/DDBJ whole genome shotgun (WGS) entry which is preliminary data.</text>
</comment>
<evidence type="ECO:0000256" key="11">
    <source>
        <dbReference type="ARBA" id="ARBA00030057"/>
    </source>
</evidence>
<dbReference type="PANTHER" id="PTHR10745:SF0">
    <property type="entry name" value="GLYCINE--TRNA LIGASE"/>
    <property type="match status" value="1"/>
</dbReference>
<dbReference type="FunFam" id="3.30.40.230:FF:000001">
    <property type="entry name" value="Glycine--tRNA ligase"/>
    <property type="match status" value="1"/>
</dbReference>
<evidence type="ECO:0000259" key="12">
    <source>
        <dbReference type="PROSITE" id="PS50862"/>
    </source>
</evidence>
<dbReference type="FunFam" id="3.30.930.10:FF:000010">
    <property type="entry name" value="Glycyl-tRNA synthetase 1"/>
    <property type="match status" value="1"/>
</dbReference>
<keyword evidence="9" id="KW-0648">Protein biosynthesis</keyword>
<proteinExistence type="inferred from homology"/>
<evidence type="ECO:0000256" key="6">
    <source>
        <dbReference type="ARBA" id="ARBA00022598"/>
    </source>
</evidence>
<dbReference type="SUPFAM" id="SSF55681">
    <property type="entry name" value="Class II aaRS and biotin synthetases"/>
    <property type="match status" value="1"/>
</dbReference>
<dbReference type="InterPro" id="IPR002314">
    <property type="entry name" value="aa-tRNA-synt_IIb"/>
</dbReference>
<organism evidence="13 14">
    <name type="scientific">Ancylostoma caninum</name>
    <name type="common">Dog hookworm</name>
    <dbReference type="NCBI Taxonomy" id="29170"/>
    <lineage>
        <taxon>Eukaryota</taxon>
        <taxon>Metazoa</taxon>
        <taxon>Ecdysozoa</taxon>
        <taxon>Nematoda</taxon>
        <taxon>Chromadorea</taxon>
        <taxon>Rhabditida</taxon>
        <taxon>Rhabditina</taxon>
        <taxon>Rhabditomorpha</taxon>
        <taxon>Strongyloidea</taxon>
        <taxon>Ancylostomatidae</taxon>
        <taxon>Ancylostomatinae</taxon>
        <taxon>Ancylostoma</taxon>
    </lineage>
</organism>
<evidence type="ECO:0000313" key="14">
    <source>
        <dbReference type="Proteomes" id="UP000252519"/>
    </source>
</evidence>
<dbReference type="GO" id="GO:0005739">
    <property type="term" value="C:mitochondrion"/>
    <property type="evidence" value="ECO:0007669"/>
    <property type="project" value="TreeGrafter"/>
</dbReference>
<dbReference type="InterPro" id="IPR033731">
    <property type="entry name" value="GlyRS-like_core"/>
</dbReference>
<evidence type="ECO:0000256" key="3">
    <source>
        <dbReference type="ARBA" id="ARBA00011738"/>
    </source>
</evidence>
<evidence type="ECO:0000313" key="13">
    <source>
        <dbReference type="EMBL" id="RCN27851.1"/>
    </source>
</evidence>
<dbReference type="InterPro" id="IPR004154">
    <property type="entry name" value="Anticodon-bd"/>
</dbReference>
<dbReference type="AlphaFoldDB" id="A0A368F6T3"/>
<name>A0A368F6T3_ANCCA</name>
<evidence type="ECO:0000256" key="2">
    <source>
        <dbReference type="ARBA" id="ARBA00008226"/>
    </source>
</evidence>
<evidence type="ECO:0000256" key="7">
    <source>
        <dbReference type="ARBA" id="ARBA00022741"/>
    </source>
</evidence>
<dbReference type="GO" id="GO:0070150">
    <property type="term" value="P:mitochondrial glycyl-tRNA aminoacylation"/>
    <property type="evidence" value="ECO:0007669"/>
    <property type="project" value="TreeGrafter"/>
</dbReference>
<evidence type="ECO:0000256" key="1">
    <source>
        <dbReference type="ARBA" id="ARBA00004496"/>
    </source>
</evidence>
<dbReference type="PRINTS" id="PR01043">
    <property type="entry name" value="TRNASYNTHGLY"/>
</dbReference>
<reference evidence="13 14" key="1">
    <citation type="submission" date="2014-10" db="EMBL/GenBank/DDBJ databases">
        <title>Draft genome of the hookworm Ancylostoma caninum.</title>
        <authorList>
            <person name="Mitreva M."/>
        </authorList>
    </citation>
    <scope>NUCLEOTIDE SEQUENCE [LARGE SCALE GENOMIC DNA]</scope>
    <source>
        <strain evidence="13 14">Baltimore</strain>
    </source>
</reference>
<dbReference type="InterPro" id="IPR006195">
    <property type="entry name" value="aa-tRNA-synth_II"/>
</dbReference>
<dbReference type="Proteomes" id="UP000252519">
    <property type="component" value="Unassembled WGS sequence"/>
</dbReference>
<comment type="subunit">
    <text evidence="3">Homodimer.</text>
</comment>
<dbReference type="EC" id="6.1.1.14" evidence="4"/>
<dbReference type="Pfam" id="PF00587">
    <property type="entry name" value="tRNA-synt_2b"/>
    <property type="match status" value="1"/>
</dbReference>
<dbReference type="NCBIfam" id="TIGR00389">
    <property type="entry name" value="glyS_dimeric"/>
    <property type="match status" value="1"/>
</dbReference>
<keyword evidence="7" id="KW-0547">Nucleotide-binding</keyword>
<evidence type="ECO:0000256" key="10">
    <source>
        <dbReference type="ARBA" id="ARBA00023146"/>
    </source>
</evidence>
<keyword evidence="6 13" id="KW-0436">Ligase</keyword>
<dbReference type="PANTHER" id="PTHR10745">
    <property type="entry name" value="GLYCYL-TRNA SYNTHETASE/DNA POLYMERASE SUBUNIT GAMMA-2"/>
    <property type="match status" value="1"/>
</dbReference>
<feature type="domain" description="Aminoacyl-transfer RNA synthetases class-II family profile" evidence="12">
    <location>
        <begin position="54"/>
        <end position="384"/>
    </location>
</feature>
<keyword evidence="10" id="KW-0030">Aminoacyl-tRNA synthetase</keyword>
<dbReference type="InterPro" id="IPR002315">
    <property type="entry name" value="tRNA-synt_gly"/>
</dbReference>
<comment type="subcellular location">
    <subcellularLocation>
        <location evidence="1">Cytoplasm</location>
    </subcellularLocation>
</comment>
<sequence>MADTAVNRTAGRKKPIPPRFTKKSKLKLSEYLKNMATPEIEAEVALAPKEASFDRLKLEDLLKRRFFYDQSFSIYGGVTGLYDFGPMGCALKANMIQEWRKHFILEEGMLEVDCTSLTPEPVLKASGHVDRFADWMVKDLKTGECFRADHLIKNAAEKIMSDKKADEATKHALQDVLARLEGFDDKDMHEVITKFNFKSPSTGNDLTPPIAFNLMFPTQIGPTGDFKAYLRPETAQGIFVNFKRLLEFNQGKLPFAAAQIGLGFRNEISPRQGLIRVREFTMCEIEHFVDPSDKSFAKFKKVHSYPMLLFSACNQMDGQPAQTMTIGEAVEKGIVANETLGYYMARTHKYLVKVGVDPRRLRFRQHLGNEMAHYAQDCWDAEILTSYGWIECVGNADRSCYDLTQHSKTTNVKLVAEKKLPEPKTVNVVEAVPNMALLGKEFKKDAKRFLALRPLVAPIKCSVLPISANERLNPIIEAVREELARYDLSYRVDDSAGSIGRRYARTDEIGIPFGVTVDFESEKLPWTVTLRHAESM</sequence>
<dbReference type="OrthoDB" id="57698at2759"/>
<keyword evidence="8" id="KW-0067">ATP-binding</keyword>
<dbReference type="InterPro" id="IPR045864">
    <property type="entry name" value="aa-tRNA-synth_II/BPL/LPL"/>
</dbReference>
<dbReference type="GO" id="GO:0004820">
    <property type="term" value="F:glycine-tRNA ligase activity"/>
    <property type="evidence" value="ECO:0007669"/>
    <property type="project" value="UniProtKB-EC"/>
</dbReference>